<dbReference type="Proteomes" id="UP000560658">
    <property type="component" value="Unassembled WGS sequence"/>
</dbReference>
<reference evidence="1" key="1">
    <citation type="submission" date="2020-08" db="EMBL/GenBank/DDBJ databases">
        <title>Genomic Encyclopedia of Type Strains, Phase IV (KMG-IV): sequencing the most valuable type-strain genomes for metagenomic binning, comparative biology and taxonomic classification.</title>
        <authorList>
            <person name="Goeker M."/>
        </authorList>
    </citation>
    <scope>NUCLEOTIDE SEQUENCE [LARGE SCALE GENOMIC DNA]</scope>
    <source>
        <strain evidence="1">DSM 105720</strain>
    </source>
</reference>
<protein>
    <submittedName>
        <fullName evidence="1">Uncharacterized protein</fullName>
    </submittedName>
</protein>
<comment type="caution">
    <text evidence="1">The sequence shown here is derived from an EMBL/GenBank/DDBJ whole genome shotgun (WGS) entry which is preliminary data.</text>
</comment>
<name>A0A840DBW3_9BACE</name>
<gene>
    <name evidence="1" type="ORF">GGR06_003685</name>
</gene>
<proteinExistence type="predicted"/>
<organism evidence="1 2">
    <name type="scientific">Bacteroides reticulotermitis</name>
    <dbReference type="NCBI Taxonomy" id="1133319"/>
    <lineage>
        <taxon>Bacteria</taxon>
        <taxon>Pseudomonadati</taxon>
        <taxon>Bacteroidota</taxon>
        <taxon>Bacteroidia</taxon>
        <taxon>Bacteroidales</taxon>
        <taxon>Bacteroidaceae</taxon>
        <taxon>Bacteroides</taxon>
    </lineage>
</organism>
<dbReference type="RefSeq" id="WP_044164444.1">
    <property type="nucleotide sequence ID" value="NZ_JACIER010000019.1"/>
</dbReference>
<keyword evidence="2" id="KW-1185">Reference proteome</keyword>
<evidence type="ECO:0000313" key="1">
    <source>
        <dbReference type="EMBL" id="MBB4045862.1"/>
    </source>
</evidence>
<accession>A0A840DBW3</accession>
<dbReference type="EMBL" id="JACIER010000019">
    <property type="protein sequence ID" value="MBB4045862.1"/>
    <property type="molecule type" value="Genomic_DNA"/>
</dbReference>
<dbReference type="AlphaFoldDB" id="A0A840DBW3"/>
<sequence length="97" mass="11196">MKVALFLRDKKMKAFNTKAVRVLVCSMLNDSIADLEENSIPNLNINYVSLWMLNKKVDVIYIPEEQPDAAEFFKKIDISVKTYDDIKTSSELHPFLV</sequence>
<evidence type="ECO:0000313" key="2">
    <source>
        <dbReference type="Proteomes" id="UP000560658"/>
    </source>
</evidence>